<dbReference type="AlphaFoldDB" id="A0A2U3QKK4"/>
<dbReference type="GO" id="GO:0006508">
    <property type="term" value="P:proteolysis"/>
    <property type="evidence" value="ECO:0007669"/>
    <property type="project" value="InterPro"/>
</dbReference>
<reference evidence="3" key="1">
    <citation type="submission" date="2018-03" db="EMBL/GenBank/DDBJ databases">
        <authorList>
            <person name="Zecchin S."/>
        </authorList>
    </citation>
    <scope>NUCLEOTIDE SEQUENCE [LARGE SCALE GENOMIC DNA]</scope>
</reference>
<feature type="domain" description="Peptidase C1A papain C-terminal" evidence="1">
    <location>
        <begin position="7"/>
        <end position="130"/>
    </location>
</feature>
<name>A0A2U3QKK4_9BACT</name>
<evidence type="ECO:0000313" key="3">
    <source>
        <dbReference type="Proteomes" id="UP000245125"/>
    </source>
</evidence>
<sequence>MKRDGIKTLAKQGACTEKKWPYIVSKFAVKPTASCYKEALNRQMTSYHRIQTLGEMKSCLAEVFPFVCGFTVYESFESDQVAKTGIVNMPKPREQVMGGHAVLAVGYNDAGKRFIVRNSWGKRLGHEGLLHHAV</sequence>
<gene>
    <name evidence="2" type="ORF">NBG4_80044</name>
</gene>
<dbReference type="CDD" id="cd02619">
    <property type="entry name" value="Peptidase_C1"/>
    <property type="match status" value="1"/>
</dbReference>
<dbReference type="InterPro" id="IPR025660">
    <property type="entry name" value="Pept_his_AS"/>
</dbReference>
<dbReference type="PROSITE" id="PS00639">
    <property type="entry name" value="THIOL_PROTEASE_HIS"/>
    <property type="match status" value="1"/>
</dbReference>
<dbReference type="Pfam" id="PF00112">
    <property type="entry name" value="Peptidase_C1"/>
    <property type="match status" value="1"/>
</dbReference>
<dbReference type="Gene3D" id="3.90.70.10">
    <property type="entry name" value="Cysteine proteinases"/>
    <property type="match status" value="1"/>
</dbReference>
<dbReference type="InterPro" id="IPR000668">
    <property type="entry name" value="Peptidase_C1A_C"/>
</dbReference>
<evidence type="ECO:0000313" key="2">
    <source>
        <dbReference type="EMBL" id="SPQ01944.1"/>
    </source>
</evidence>
<accession>A0A2U3QKK4</accession>
<evidence type="ECO:0000259" key="1">
    <source>
        <dbReference type="Pfam" id="PF00112"/>
    </source>
</evidence>
<dbReference type="EMBL" id="OUUY01000130">
    <property type="protein sequence ID" value="SPQ01944.1"/>
    <property type="molecule type" value="Genomic_DNA"/>
</dbReference>
<protein>
    <submittedName>
        <fullName evidence="2">Peptidase C1A, papain</fullName>
    </submittedName>
</protein>
<organism evidence="2 3">
    <name type="scientific">Candidatus Sulfobium mesophilum</name>
    <dbReference type="NCBI Taxonomy" id="2016548"/>
    <lineage>
        <taxon>Bacteria</taxon>
        <taxon>Pseudomonadati</taxon>
        <taxon>Nitrospirota</taxon>
        <taxon>Nitrospiria</taxon>
        <taxon>Nitrospirales</taxon>
        <taxon>Nitrospiraceae</taxon>
        <taxon>Candidatus Sulfobium</taxon>
    </lineage>
</organism>
<dbReference type="GO" id="GO:0008234">
    <property type="term" value="F:cysteine-type peptidase activity"/>
    <property type="evidence" value="ECO:0007669"/>
    <property type="project" value="InterPro"/>
</dbReference>
<dbReference type="Proteomes" id="UP000245125">
    <property type="component" value="Unassembled WGS sequence"/>
</dbReference>
<keyword evidence="3" id="KW-1185">Reference proteome</keyword>
<dbReference type="InterPro" id="IPR038765">
    <property type="entry name" value="Papain-like_cys_pep_sf"/>
</dbReference>
<dbReference type="SUPFAM" id="SSF54001">
    <property type="entry name" value="Cysteine proteinases"/>
    <property type="match status" value="1"/>
</dbReference>
<proteinExistence type="predicted"/>